<evidence type="ECO:0000313" key="3">
    <source>
        <dbReference type="EMBL" id="UVI35444.1"/>
    </source>
</evidence>
<dbReference type="EMBL" id="CP093443">
    <property type="protein sequence ID" value="UVI35444.1"/>
    <property type="molecule type" value="Genomic_DNA"/>
</dbReference>
<dbReference type="RefSeq" id="WP_265418072.1">
    <property type="nucleotide sequence ID" value="NZ_CP093443.1"/>
</dbReference>
<feature type="domain" description="Helicase XPB/Ssl2 N-terminal" evidence="2">
    <location>
        <begin position="450"/>
        <end position="572"/>
    </location>
</feature>
<accession>A0ABY5SMR8</accession>
<dbReference type="Pfam" id="PF13625">
    <property type="entry name" value="Helicase_C_3"/>
    <property type="match status" value="1"/>
</dbReference>
<proteinExistence type="predicted"/>
<feature type="compositionally biased region" description="Low complexity" evidence="1">
    <location>
        <begin position="126"/>
        <end position="136"/>
    </location>
</feature>
<dbReference type="InterPro" id="IPR032830">
    <property type="entry name" value="XPB/Ssl2_N"/>
</dbReference>
<organism evidence="3 4">
    <name type="scientific">Brevibacterium spongiae</name>
    <dbReference type="NCBI Taxonomy" id="2909672"/>
    <lineage>
        <taxon>Bacteria</taxon>
        <taxon>Bacillati</taxon>
        <taxon>Actinomycetota</taxon>
        <taxon>Actinomycetes</taxon>
        <taxon>Micrococcales</taxon>
        <taxon>Brevibacteriaceae</taxon>
        <taxon>Brevibacterium</taxon>
    </lineage>
</organism>
<feature type="compositionally biased region" description="Gly residues" evidence="1">
    <location>
        <begin position="107"/>
        <end position="125"/>
    </location>
</feature>
<gene>
    <name evidence="3" type="ORF">L1F31_15170</name>
</gene>
<sequence>MSMTFSQWLSHSADAEFESFVRTRRDLLQPESPTIPALAAAASSRIGVSRAIEALDAESLDVFIALAKAARTTPEIEIAANPHIDPTRTEAALPRLRDLGLAWPAGGNTGGSGSAGGPGSNGGSGTAASGGTADGSGTWKIQSEAITLLPTSAAESARALPWQIDPTTVDASTATIAQPLIHNSEQAAVAEVISSLRGLVDEMSASPISRLTSGGISKRDVSRLARTLDLGLEQTITLLLAAKSLHLIGVLDDALDPQWTAADDADSVLAGDRAELWTALVTAWLRESLDVTQLAAGASENERLTVLATPKKALFKGYPQSVPAMPLLRLTVLDVLHDIGLGTARSAQWIHAEVLRRRPLLQAHEFAMTEAVLHTCVSLGLATTPLQQPDHFGPSRFGLRLAAGLDRALVEHGKQDPSIAPLGVAVEALEVPGDVIAAVTEGLGPEVDTVLIQSDLTAVATGPIEPRVHHILRRYAVVEARGQGTVYRIDAETIEDTMQSGLTPEEALSELAEISAEELPSTLDFLVKNTASKLRRVRVAGARAVLVVDDPVDLDVIVSDQTMLPAGLERLAPTVAISQLGPERTMHLLEAGDHHALLHSAAGPVRKRKVITQSEPEVSVRRRPRVTDGHLGEYIRILRSAPTQGQESVSTDEPLGHMDLLREAAEAKRRVLIRIADSQGKERSIEMRPATVNAGRVRGTVTTTGAEASLSIARIVSVTPSTAT</sequence>
<keyword evidence="3" id="KW-0547">Nucleotide-binding</keyword>
<reference evidence="3" key="1">
    <citation type="submission" date="2022-03" db="EMBL/GenBank/DDBJ databases">
        <title>Brevibacterium spongiae sp. nov., isolated from marine sponge.</title>
        <authorList>
            <person name="Li Z."/>
            <person name="Zhang M."/>
        </authorList>
    </citation>
    <scope>NUCLEOTIDE SEQUENCE</scope>
    <source>
        <strain evidence="3">WHS-Z9</strain>
    </source>
</reference>
<dbReference type="Proteomes" id="UP001064879">
    <property type="component" value="Chromosome"/>
</dbReference>
<keyword evidence="3" id="KW-0347">Helicase</keyword>
<evidence type="ECO:0000256" key="1">
    <source>
        <dbReference type="SAM" id="MobiDB-lite"/>
    </source>
</evidence>
<keyword evidence="4" id="KW-1185">Reference proteome</keyword>
<name>A0ABY5SMR8_9MICO</name>
<keyword evidence="3" id="KW-0378">Hydrolase</keyword>
<protein>
    <submittedName>
        <fullName evidence="3">Helicase-associated domain-containing protein</fullName>
    </submittedName>
</protein>
<keyword evidence="3" id="KW-0067">ATP-binding</keyword>
<evidence type="ECO:0000313" key="4">
    <source>
        <dbReference type="Proteomes" id="UP001064879"/>
    </source>
</evidence>
<dbReference type="GO" id="GO:0004386">
    <property type="term" value="F:helicase activity"/>
    <property type="evidence" value="ECO:0007669"/>
    <property type="project" value="UniProtKB-KW"/>
</dbReference>
<evidence type="ECO:0000259" key="2">
    <source>
        <dbReference type="Pfam" id="PF13625"/>
    </source>
</evidence>
<feature type="region of interest" description="Disordered" evidence="1">
    <location>
        <begin position="103"/>
        <end position="136"/>
    </location>
</feature>